<reference evidence="1" key="1">
    <citation type="submission" date="2014-09" db="EMBL/GenBank/DDBJ databases">
        <authorList>
            <person name="Magalhaes I.L.F."/>
            <person name="Oliveira U."/>
            <person name="Santos F.R."/>
            <person name="Vidigal T.H.D.A."/>
            <person name="Brescovit A.D."/>
            <person name="Santos A.J."/>
        </authorList>
    </citation>
    <scope>NUCLEOTIDE SEQUENCE</scope>
    <source>
        <tissue evidence="1">Shoot tissue taken approximately 20 cm above the soil surface</tissue>
    </source>
</reference>
<accession>A0A0A9ADL0</accession>
<protein>
    <submittedName>
        <fullName evidence="1">Uncharacterized protein</fullName>
    </submittedName>
</protein>
<organism evidence="1">
    <name type="scientific">Arundo donax</name>
    <name type="common">Giant reed</name>
    <name type="synonym">Donax arundinaceus</name>
    <dbReference type="NCBI Taxonomy" id="35708"/>
    <lineage>
        <taxon>Eukaryota</taxon>
        <taxon>Viridiplantae</taxon>
        <taxon>Streptophyta</taxon>
        <taxon>Embryophyta</taxon>
        <taxon>Tracheophyta</taxon>
        <taxon>Spermatophyta</taxon>
        <taxon>Magnoliopsida</taxon>
        <taxon>Liliopsida</taxon>
        <taxon>Poales</taxon>
        <taxon>Poaceae</taxon>
        <taxon>PACMAD clade</taxon>
        <taxon>Arundinoideae</taxon>
        <taxon>Arundineae</taxon>
        <taxon>Arundo</taxon>
    </lineage>
</organism>
<proteinExistence type="predicted"/>
<dbReference type="EMBL" id="GBRH01252748">
    <property type="protein sequence ID" value="JAD45147.1"/>
    <property type="molecule type" value="Transcribed_RNA"/>
</dbReference>
<dbReference type="AlphaFoldDB" id="A0A0A9ADL0"/>
<name>A0A0A9ADL0_ARUDO</name>
<sequence>MECWCCVGPRGQLSNHGAIKPGSCNRIGYEKK</sequence>
<evidence type="ECO:0000313" key="1">
    <source>
        <dbReference type="EMBL" id="JAD45147.1"/>
    </source>
</evidence>
<reference evidence="1" key="2">
    <citation type="journal article" date="2015" name="Data Brief">
        <title>Shoot transcriptome of the giant reed, Arundo donax.</title>
        <authorList>
            <person name="Barrero R.A."/>
            <person name="Guerrero F.D."/>
            <person name="Moolhuijzen P."/>
            <person name="Goolsby J.A."/>
            <person name="Tidwell J."/>
            <person name="Bellgard S.E."/>
            <person name="Bellgard M.I."/>
        </authorList>
    </citation>
    <scope>NUCLEOTIDE SEQUENCE</scope>
    <source>
        <tissue evidence="1">Shoot tissue taken approximately 20 cm above the soil surface</tissue>
    </source>
</reference>